<dbReference type="VEuPathDB" id="FungiDB:BON22_3819"/>
<protein>
    <submittedName>
        <fullName evidence="2">Uncharacterized protein</fullName>
    </submittedName>
</protein>
<dbReference type="Proteomes" id="UP000189513">
    <property type="component" value="Unassembled WGS sequence"/>
</dbReference>
<name>A0A1V2L3F8_CYBFA</name>
<accession>A0A1V2L3F8</accession>
<dbReference type="InterPro" id="IPR020195">
    <property type="entry name" value="SWR1_Swc7"/>
</dbReference>
<dbReference type="Pfam" id="PF17330">
    <property type="entry name" value="SWC7"/>
    <property type="match status" value="1"/>
</dbReference>
<gene>
    <name evidence="2" type="ORF">BON22_3819</name>
</gene>
<evidence type="ECO:0000313" key="3">
    <source>
        <dbReference type="Proteomes" id="UP000189513"/>
    </source>
</evidence>
<reference evidence="3" key="1">
    <citation type="journal article" date="2017" name="Genome Announc.">
        <title>Genome sequences of Cyberlindnera fabianii 65, Pichia kudriavzevii 129, and Saccharomyces cerevisiae 131 isolated from fermented masau fruits in Zimbabwe.</title>
        <authorList>
            <person name="van Rijswijck I.M.H."/>
            <person name="Derks M.F.L."/>
            <person name="Abee T."/>
            <person name="de Ridder D."/>
            <person name="Smid E.J."/>
        </authorList>
    </citation>
    <scope>NUCLEOTIDE SEQUENCE [LARGE SCALE GENOMIC DNA]</scope>
    <source>
        <strain evidence="3">65</strain>
    </source>
</reference>
<organism evidence="2 3">
    <name type="scientific">Cyberlindnera fabianii</name>
    <name type="common">Yeast</name>
    <name type="synonym">Hansenula fabianii</name>
    <dbReference type="NCBI Taxonomy" id="36022"/>
    <lineage>
        <taxon>Eukaryota</taxon>
        <taxon>Fungi</taxon>
        <taxon>Dikarya</taxon>
        <taxon>Ascomycota</taxon>
        <taxon>Saccharomycotina</taxon>
        <taxon>Saccharomycetes</taxon>
        <taxon>Phaffomycetales</taxon>
        <taxon>Phaffomycetaceae</taxon>
        <taxon>Cyberlindnera</taxon>
    </lineage>
</organism>
<evidence type="ECO:0000256" key="1">
    <source>
        <dbReference type="SAM" id="Coils"/>
    </source>
</evidence>
<dbReference type="EMBL" id="MPUK01000007">
    <property type="protein sequence ID" value="ONH66459.1"/>
    <property type="molecule type" value="Genomic_DNA"/>
</dbReference>
<evidence type="ECO:0000313" key="2">
    <source>
        <dbReference type="EMBL" id="ONH66459.1"/>
    </source>
</evidence>
<comment type="caution">
    <text evidence="2">The sequence shown here is derived from an EMBL/GenBank/DDBJ whole genome shotgun (WGS) entry which is preliminary data.</text>
</comment>
<keyword evidence="3" id="KW-1185">Reference proteome</keyword>
<sequence length="115" mass="13438">MVKKEVSLQRLVTRDLLLLCQLLEQYGPSDLETIHSEFIKHPAFHLSHNELNQDELSITQRQLQQIIDDLVAEYPDMTIIQLCEHFYAKRIAELEKEISETQQKFSEVAATQKQS</sequence>
<proteinExistence type="predicted"/>
<feature type="coiled-coil region" evidence="1">
    <location>
        <begin position="84"/>
        <end position="111"/>
    </location>
</feature>
<keyword evidence="1" id="KW-0175">Coiled coil</keyword>
<dbReference type="AlphaFoldDB" id="A0A1V2L3F8"/>